<evidence type="ECO:0000313" key="4">
    <source>
        <dbReference type="WBParaSite" id="GPUH_0001471001-mRNA-1"/>
    </source>
</evidence>
<sequence>MAKPLFLSLSLFCLVPNFGTREESSLEECARSCVELRERLKMVVDAQCKEQLVKEFDAIAVYDKADKRAADLVKILMARKLWEENAMIIKNLDGSEPAPENVIFNLQNAYESLSEFMDVPKRADFLEKVKDVYLSWYSTRIVLALQWAGVVLETPSVFLTDAFNEGIQAQEEEIKTACVNTIGKTLDEDLSGSNTLKMVLEFKTMLTKYCARPGDDNSLAECIIQFGELLLLHTAGEYSKLATSFLAHCSNISMDSMTTSGCLEQLTNWVSQLSQESDYLVHTTKETFDSLAIIYLTMYENVVSVLVRFHKVHMERSNVKEEDVLRLVSISGQLMAWIDNDKQRLKDLLEYFRMGGRDPVINKLSHKLSPEISAFREKLSGWF</sequence>
<protein>
    <submittedName>
        <fullName evidence="4">Secreted protein</fullName>
    </submittedName>
</protein>
<feature type="chain" id="PRO_5043138959" evidence="1">
    <location>
        <begin position="20"/>
        <end position="383"/>
    </location>
</feature>
<gene>
    <name evidence="2" type="ORF">GPUH_LOCUS14690</name>
</gene>
<proteinExistence type="predicted"/>
<reference evidence="4" key="1">
    <citation type="submission" date="2016-06" db="UniProtKB">
        <authorList>
            <consortium name="WormBaseParasite"/>
        </authorList>
    </citation>
    <scope>IDENTIFICATION</scope>
</reference>
<dbReference type="OrthoDB" id="245173at2759"/>
<name>A0A183E150_9BILA</name>
<reference evidence="2 3" key="2">
    <citation type="submission" date="2018-11" db="EMBL/GenBank/DDBJ databases">
        <authorList>
            <consortium name="Pathogen Informatics"/>
        </authorList>
    </citation>
    <scope>NUCLEOTIDE SEQUENCE [LARGE SCALE GENOMIC DNA]</scope>
</reference>
<feature type="signal peptide" evidence="1">
    <location>
        <begin position="1"/>
        <end position="19"/>
    </location>
</feature>
<dbReference type="Proteomes" id="UP000271098">
    <property type="component" value="Unassembled WGS sequence"/>
</dbReference>
<evidence type="ECO:0000313" key="2">
    <source>
        <dbReference type="EMBL" id="VDN24611.1"/>
    </source>
</evidence>
<keyword evidence="3" id="KW-1185">Reference proteome</keyword>
<accession>A0A183E150</accession>
<evidence type="ECO:0000256" key="1">
    <source>
        <dbReference type="SAM" id="SignalP"/>
    </source>
</evidence>
<dbReference type="EMBL" id="UYRT01081550">
    <property type="protein sequence ID" value="VDN24611.1"/>
    <property type="molecule type" value="Genomic_DNA"/>
</dbReference>
<organism evidence="4">
    <name type="scientific">Gongylonema pulchrum</name>
    <dbReference type="NCBI Taxonomy" id="637853"/>
    <lineage>
        <taxon>Eukaryota</taxon>
        <taxon>Metazoa</taxon>
        <taxon>Ecdysozoa</taxon>
        <taxon>Nematoda</taxon>
        <taxon>Chromadorea</taxon>
        <taxon>Rhabditida</taxon>
        <taxon>Spirurina</taxon>
        <taxon>Spiruromorpha</taxon>
        <taxon>Spiruroidea</taxon>
        <taxon>Gongylonematidae</taxon>
        <taxon>Gongylonema</taxon>
    </lineage>
</organism>
<dbReference type="AlphaFoldDB" id="A0A183E150"/>
<keyword evidence="1" id="KW-0732">Signal</keyword>
<evidence type="ECO:0000313" key="3">
    <source>
        <dbReference type="Proteomes" id="UP000271098"/>
    </source>
</evidence>
<dbReference type="WBParaSite" id="GPUH_0001471001-mRNA-1">
    <property type="protein sequence ID" value="GPUH_0001471001-mRNA-1"/>
    <property type="gene ID" value="GPUH_0001471001"/>
</dbReference>